<protein>
    <submittedName>
        <fullName evidence="6">Transcriptional activator CadC</fullName>
    </submittedName>
</protein>
<keyword evidence="1" id="KW-0677">Repeat</keyword>
<dbReference type="GO" id="GO:0000160">
    <property type="term" value="P:phosphorelay signal transduction system"/>
    <property type="evidence" value="ECO:0007669"/>
    <property type="project" value="InterPro"/>
</dbReference>
<dbReference type="SMART" id="SM00862">
    <property type="entry name" value="Trans_reg_C"/>
    <property type="match status" value="1"/>
</dbReference>
<organism evidence="6 7">
    <name type="scientific">Luteitalea pratensis</name>
    <dbReference type="NCBI Taxonomy" id="1855912"/>
    <lineage>
        <taxon>Bacteria</taxon>
        <taxon>Pseudomonadati</taxon>
        <taxon>Acidobacteriota</taxon>
        <taxon>Vicinamibacteria</taxon>
        <taxon>Vicinamibacterales</taxon>
        <taxon>Vicinamibacteraceae</taxon>
        <taxon>Luteitalea</taxon>
    </lineage>
</organism>
<feature type="DNA-binding region" description="OmpR/PhoB-type" evidence="4">
    <location>
        <begin position="1"/>
        <end position="101"/>
    </location>
</feature>
<evidence type="ECO:0000259" key="5">
    <source>
        <dbReference type="PROSITE" id="PS51755"/>
    </source>
</evidence>
<evidence type="ECO:0000256" key="4">
    <source>
        <dbReference type="PROSITE-ProRule" id="PRU01091"/>
    </source>
</evidence>
<dbReference type="CDD" id="cd00383">
    <property type="entry name" value="trans_reg_C"/>
    <property type="match status" value="1"/>
</dbReference>
<keyword evidence="7" id="KW-1185">Reference proteome</keyword>
<dbReference type="EMBL" id="CP015136">
    <property type="protein sequence ID" value="AMY09357.1"/>
    <property type="molecule type" value="Genomic_DNA"/>
</dbReference>
<dbReference type="InterPro" id="IPR036388">
    <property type="entry name" value="WH-like_DNA-bd_sf"/>
</dbReference>
<evidence type="ECO:0000313" key="7">
    <source>
        <dbReference type="Proteomes" id="UP000076079"/>
    </source>
</evidence>
<keyword evidence="3 4" id="KW-0238">DNA-binding</keyword>
<dbReference type="Pfam" id="PF14559">
    <property type="entry name" value="TPR_19"/>
    <property type="match status" value="1"/>
</dbReference>
<dbReference type="KEGG" id="abac:LuPra_02572"/>
<reference evidence="6 7" key="1">
    <citation type="journal article" date="2016" name="Genome Announc.">
        <title>First Complete Genome Sequence of a Subdivision 6 Acidobacterium Strain.</title>
        <authorList>
            <person name="Huang S."/>
            <person name="Vieira S."/>
            <person name="Bunk B."/>
            <person name="Riedel T."/>
            <person name="Sproer C."/>
            <person name="Overmann J."/>
        </authorList>
    </citation>
    <scope>NUCLEOTIDE SEQUENCE [LARGE SCALE GENOMIC DNA]</scope>
    <source>
        <strain evidence="7">DSM 100886 HEG_-6_39</strain>
    </source>
</reference>
<dbReference type="InterPro" id="IPR011990">
    <property type="entry name" value="TPR-like_helical_dom_sf"/>
</dbReference>
<dbReference type="SUPFAM" id="SSF48452">
    <property type="entry name" value="TPR-like"/>
    <property type="match status" value="1"/>
</dbReference>
<dbReference type="Pfam" id="PF13432">
    <property type="entry name" value="TPR_16"/>
    <property type="match status" value="1"/>
</dbReference>
<proteinExistence type="predicted"/>
<evidence type="ECO:0000313" key="6">
    <source>
        <dbReference type="EMBL" id="AMY09357.1"/>
    </source>
</evidence>
<dbReference type="GO" id="GO:0006355">
    <property type="term" value="P:regulation of DNA-templated transcription"/>
    <property type="evidence" value="ECO:0007669"/>
    <property type="project" value="InterPro"/>
</dbReference>
<dbReference type="SUPFAM" id="SSF46894">
    <property type="entry name" value="C-terminal effector domain of the bipartite response regulators"/>
    <property type="match status" value="1"/>
</dbReference>
<dbReference type="PROSITE" id="PS51755">
    <property type="entry name" value="OMPR_PHOB"/>
    <property type="match status" value="1"/>
</dbReference>
<name>A0A143PLC0_LUTPR</name>
<dbReference type="Pfam" id="PF00486">
    <property type="entry name" value="Trans_reg_C"/>
    <property type="match status" value="1"/>
</dbReference>
<dbReference type="InterPro" id="IPR052346">
    <property type="entry name" value="O-mannosyl-transferase_TMTC"/>
</dbReference>
<dbReference type="InterPro" id="IPR001867">
    <property type="entry name" value="OmpR/PhoB-type_DNA-bd"/>
</dbReference>
<dbReference type="PANTHER" id="PTHR44227:SF3">
    <property type="entry name" value="PROTEIN O-MANNOSYL-TRANSFERASE TMTC4"/>
    <property type="match status" value="1"/>
</dbReference>
<dbReference type="OrthoDB" id="105971at2"/>
<gene>
    <name evidence="6" type="primary">cadC_9</name>
    <name evidence="6" type="ORF">LuPra_02572</name>
</gene>
<dbReference type="Proteomes" id="UP000076079">
    <property type="component" value="Chromosome"/>
</dbReference>
<dbReference type="GO" id="GO:0003677">
    <property type="term" value="F:DNA binding"/>
    <property type="evidence" value="ECO:0007669"/>
    <property type="project" value="UniProtKB-UniRule"/>
</dbReference>
<dbReference type="PANTHER" id="PTHR44227">
    <property type="match status" value="1"/>
</dbReference>
<dbReference type="Gene3D" id="1.10.10.10">
    <property type="entry name" value="Winged helix-like DNA-binding domain superfamily/Winged helix DNA-binding domain"/>
    <property type="match status" value="1"/>
</dbReference>
<dbReference type="STRING" id="1855912.LuPra_02572"/>
<evidence type="ECO:0000256" key="3">
    <source>
        <dbReference type="ARBA" id="ARBA00023125"/>
    </source>
</evidence>
<evidence type="ECO:0000256" key="2">
    <source>
        <dbReference type="ARBA" id="ARBA00022803"/>
    </source>
</evidence>
<accession>A0A143PLC0</accession>
<dbReference type="InterPro" id="IPR016032">
    <property type="entry name" value="Sig_transdc_resp-reg_C-effctor"/>
</dbReference>
<reference evidence="7" key="2">
    <citation type="submission" date="2016-04" db="EMBL/GenBank/DDBJ databases">
        <title>First Complete Genome Sequence of a Subdivision 6 Acidobacterium.</title>
        <authorList>
            <person name="Huang S."/>
            <person name="Vieira S."/>
            <person name="Bunk B."/>
            <person name="Riedel T."/>
            <person name="Sproeer C."/>
            <person name="Overmann J."/>
        </authorList>
    </citation>
    <scope>NUCLEOTIDE SEQUENCE [LARGE SCALE GENOMIC DNA]</scope>
    <source>
        <strain evidence="7">DSM 100886 HEG_-6_39</strain>
    </source>
</reference>
<dbReference type="Gene3D" id="1.25.40.10">
    <property type="entry name" value="Tetratricopeptide repeat domain"/>
    <property type="match status" value="1"/>
</dbReference>
<sequence length="438" mass="48636">MAQWRFGVFEVDAASGELRKRGSRMALRDQPLRVLLTLLEQAGRVVSRDQLRVLLWPDQTYGDFDDGINKAISELRRTLGDSLVSPRFVETITKRGYRFICPVQCETGAGAAGTLAPVLADARLAYATGRYLWNRRTTPDLYQSIGYFEQTVELDPVSGLGDAGLADAHALLGIWGMRDPHTAFAASRQAALRALKLAPDLAEAHTAYAEVLKGYEWDWTSAERHYRRALALRPDYATAHQWYAQLLASLGRHADAIRHVERARHADPASPAITAFAPYIYLAARQYERAVQHAQRAVTLEPLAPLTHLYLGRAYLCANRHAEAVTSLRRARALGGPEGLWEAALCFAEARAGDLSAARVTVSGLVDRARHAYVSPFDLGIAFTGIGDHDAALSYLERAVQERVMRVIMLGDPEFDRLRADARYVRLLKTVQLPLPCH</sequence>
<dbReference type="AlphaFoldDB" id="A0A143PLC0"/>
<feature type="domain" description="OmpR/PhoB-type" evidence="5">
    <location>
        <begin position="1"/>
        <end position="101"/>
    </location>
</feature>
<keyword evidence="2" id="KW-0802">TPR repeat</keyword>
<evidence type="ECO:0000256" key="1">
    <source>
        <dbReference type="ARBA" id="ARBA00022737"/>
    </source>
</evidence>
<dbReference type="RefSeq" id="WP_110171109.1">
    <property type="nucleotide sequence ID" value="NZ_CP015136.1"/>
</dbReference>